<accession>A0A8T9BS26</accession>
<evidence type="ECO:0000256" key="2">
    <source>
        <dbReference type="ARBA" id="ARBA00004613"/>
    </source>
</evidence>
<name>A0A8T9BS26_9HELO</name>
<evidence type="ECO:0000313" key="9">
    <source>
        <dbReference type="EMBL" id="TVY21343.1"/>
    </source>
</evidence>
<evidence type="ECO:0000256" key="8">
    <source>
        <dbReference type="SAM" id="MobiDB-lite"/>
    </source>
</evidence>
<comment type="caution">
    <text evidence="9">The sequence shown here is derived from an EMBL/GenBank/DDBJ whole genome shotgun (WGS) entry which is preliminary data.</text>
</comment>
<dbReference type="AlphaFoldDB" id="A0A8T9BS26"/>
<dbReference type="EC" id="1.15.1.1" evidence="4"/>
<dbReference type="PANTHER" id="PTHR20910:SF1">
    <property type="entry name" value="SUPEROXIDE DISMUTASE COPPER_ZINC BINDING DOMAIN-CONTAINING PROTEIN"/>
    <property type="match status" value="1"/>
</dbReference>
<evidence type="ECO:0000256" key="6">
    <source>
        <dbReference type="ARBA" id="ARBA00022862"/>
    </source>
</evidence>
<dbReference type="InterPro" id="IPR036423">
    <property type="entry name" value="SOD-like_Cu/Zn_dom_sf"/>
</dbReference>
<comment type="subcellular location">
    <subcellularLocation>
        <location evidence="1">Cell envelope</location>
    </subcellularLocation>
    <subcellularLocation>
        <location evidence="2">Secreted</location>
    </subcellularLocation>
</comment>
<keyword evidence="10" id="KW-1185">Reference proteome</keyword>
<comment type="similarity">
    <text evidence="3">Belongs to the Cu-Zn superoxide dismutase family.</text>
</comment>
<dbReference type="InterPro" id="IPR053257">
    <property type="entry name" value="Cu-only_SOD"/>
</dbReference>
<comment type="catalytic activity">
    <reaction evidence="7">
        <text>2 superoxide + 2 H(+) = H2O2 + O2</text>
        <dbReference type="Rhea" id="RHEA:20696"/>
        <dbReference type="ChEBI" id="CHEBI:15378"/>
        <dbReference type="ChEBI" id="CHEBI:15379"/>
        <dbReference type="ChEBI" id="CHEBI:16240"/>
        <dbReference type="ChEBI" id="CHEBI:18421"/>
        <dbReference type="EC" id="1.15.1.1"/>
    </reaction>
</comment>
<evidence type="ECO:0000256" key="5">
    <source>
        <dbReference type="ARBA" id="ARBA00022525"/>
    </source>
</evidence>
<keyword evidence="5" id="KW-0964">Secreted</keyword>
<dbReference type="FunFam" id="2.60.40.200:FF:000007">
    <property type="entry name" value="Cell surface Cu-only superoxide dismutase 5"/>
    <property type="match status" value="1"/>
</dbReference>
<dbReference type="SUPFAM" id="SSF49329">
    <property type="entry name" value="Cu,Zn superoxide dismutase-like"/>
    <property type="match status" value="1"/>
</dbReference>
<dbReference type="PANTHER" id="PTHR20910">
    <property type="entry name" value="AGAP001623-PA"/>
    <property type="match status" value="1"/>
</dbReference>
<proteinExistence type="inferred from homology"/>
<gene>
    <name evidence="9" type="ORF">LARI1_G001345</name>
</gene>
<evidence type="ECO:0000313" key="10">
    <source>
        <dbReference type="Proteomes" id="UP000469559"/>
    </source>
</evidence>
<evidence type="ECO:0000256" key="1">
    <source>
        <dbReference type="ARBA" id="ARBA00004196"/>
    </source>
</evidence>
<evidence type="ECO:0000256" key="4">
    <source>
        <dbReference type="ARBA" id="ARBA00012682"/>
    </source>
</evidence>
<dbReference type="Proteomes" id="UP000469559">
    <property type="component" value="Unassembled WGS sequence"/>
</dbReference>
<dbReference type="Gene3D" id="2.60.40.200">
    <property type="entry name" value="Superoxide dismutase, copper/zinc binding domain"/>
    <property type="match status" value="1"/>
</dbReference>
<reference evidence="9 10" key="1">
    <citation type="submission" date="2018-05" db="EMBL/GenBank/DDBJ databases">
        <title>Whole genome sequencing for identification of molecular markers to develop diagnostic detection tools for the regulated plant pathogen Lachnellula willkommii.</title>
        <authorList>
            <person name="Giroux E."/>
            <person name="Bilodeau G."/>
        </authorList>
    </citation>
    <scope>NUCLEOTIDE SEQUENCE [LARGE SCALE GENOMIC DNA]</scope>
    <source>
        <strain evidence="9 10">CBS 203.66</strain>
    </source>
</reference>
<dbReference type="OrthoDB" id="159229at2759"/>
<feature type="region of interest" description="Disordered" evidence="8">
    <location>
        <begin position="226"/>
        <end position="248"/>
    </location>
</feature>
<dbReference type="EMBL" id="QGMF01000019">
    <property type="protein sequence ID" value="TVY21343.1"/>
    <property type="molecule type" value="Genomic_DNA"/>
</dbReference>
<dbReference type="GO" id="GO:0046872">
    <property type="term" value="F:metal ion binding"/>
    <property type="evidence" value="ECO:0007669"/>
    <property type="project" value="InterPro"/>
</dbReference>
<dbReference type="GO" id="GO:0004784">
    <property type="term" value="F:superoxide dismutase activity"/>
    <property type="evidence" value="ECO:0007669"/>
    <property type="project" value="UniProtKB-EC"/>
</dbReference>
<organism evidence="9 10">
    <name type="scientific">Lachnellula arida</name>
    <dbReference type="NCBI Taxonomy" id="1316785"/>
    <lineage>
        <taxon>Eukaryota</taxon>
        <taxon>Fungi</taxon>
        <taxon>Dikarya</taxon>
        <taxon>Ascomycota</taxon>
        <taxon>Pezizomycotina</taxon>
        <taxon>Leotiomycetes</taxon>
        <taxon>Helotiales</taxon>
        <taxon>Lachnaceae</taxon>
        <taxon>Lachnellula</taxon>
    </lineage>
</organism>
<evidence type="ECO:0000256" key="7">
    <source>
        <dbReference type="ARBA" id="ARBA00049204"/>
    </source>
</evidence>
<evidence type="ECO:0000256" key="3">
    <source>
        <dbReference type="ARBA" id="ARBA00010457"/>
    </source>
</evidence>
<sequence length="279" mass="27959">MCIIEAPTSTSITPTSCKSTTSNMLAINLISVSLAALLSCVGALNITTGALGNATIVENNPPGVVYVATLPTKEFNDPNDPRGNIKGSVAATANPNGIGVSISVSFSNLPTSGGPFLYHIHDVPVPADGNCTSTLGHLDPFIRGETPACDATLPQTCQVGDLAGKHGKIEQDPFIATYSEDFASTSQGLGSFFGNRSFVVHFANTTRITCANFALAASIPPPSSSNSSCAANSTTAGGAGSSTTPTTTGAGAARFTGAGAKTVASMGSLLGAAALALFL</sequence>
<dbReference type="GO" id="GO:0005576">
    <property type="term" value="C:extracellular region"/>
    <property type="evidence" value="ECO:0007669"/>
    <property type="project" value="UniProtKB-SubCell"/>
</dbReference>
<protein>
    <recommendedName>
        <fullName evidence="4">superoxide dismutase</fullName>
        <ecNumber evidence="4">1.15.1.1</ecNumber>
    </recommendedName>
</protein>
<keyword evidence="6" id="KW-0049">Antioxidant</keyword>